<evidence type="ECO:0000256" key="1">
    <source>
        <dbReference type="SAM" id="MobiDB-lite"/>
    </source>
</evidence>
<evidence type="ECO:0000313" key="2">
    <source>
        <dbReference type="EMBL" id="KAL2608402.1"/>
    </source>
</evidence>
<dbReference type="EMBL" id="JBHFFA010000008">
    <property type="protein sequence ID" value="KAL2608402.1"/>
    <property type="molecule type" value="Genomic_DNA"/>
</dbReference>
<organism evidence="2 3">
    <name type="scientific">Riccia fluitans</name>
    <dbReference type="NCBI Taxonomy" id="41844"/>
    <lineage>
        <taxon>Eukaryota</taxon>
        <taxon>Viridiplantae</taxon>
        <taxon>Streptophyta</taxon>
        <taxon>Embryophyta</taxon>
        <taxon>Marchantiophyta</taxon>
        <taxon>Marchantiopsida</taxon>
        <taxon>Marchantiidae</taxon>
        <taxon>Marchantiales</taxon>
        <taxon>Ricciaceae</taxon>
        <taxon>Riccia</taxon>
    </lineage>
</organism>
<reference evidence="2 3" key="1">
    <citation type="submission" date="2024-09" db="EMBL/GenBank/DDBJ databases">
        <title>Chromosome-scale assembly of Riccia fluitans.</title>
        <authorList>
            <person name="Paukszto L."/>
            <person name="Sawicki J."/>
            <person name="Karawczyk K."/>
            <person name="Piernik-Szablinska J."/>
            <person name="Szczecinska M."/>
            <person name="Mazdziarz M."/>
        </authorList>
    </citation>
    <scope>NUCLEOTIDE SEQUENCE [LARGE SCALE GENOMIC DNA]</scope>
    <source>
        <strain evidence="2">Rf_01</strain>
        <tissue evidence="2">Aerial parts of the thallus</tissue>
    </source>
</reference>
<comment type="caution">
    <text evidence="2">The sequence shown here is derived from an EMBL/GenBank/DDBJ whole genome shotgun (WGS) entry which is preliminary data.</text>
</comment>
<feature type="compositionally biased region" description="Polar residues" evidence="1">
    <location>
        <begin position="12"/>
        <end position="28"/>
    </location>
</feature>
<keyword evidence="3" id="KW-1185">Reference proteome</keyword>
<feature type="region of interest" description="Disordered" evidence="1">
    <location>
        <begin position="12"/>
        <end position="33"/>
    </location>
</feature>
<proteinExistence type="predicted"/>
<dbReference type="Proteomes" id="UP001605036">
    <property type="component" value="Unassembled WGS sequence"/>
</dbReference>
<sequence length="97" mass="11282">MELDWYGRASVNRMSPASSNSRWRTNDNVPDPDKQASRWVSLLNLIQDRGIFSPRSSEKDHFRRSLTFVLLAYFITTISGRNFVEVDEETEWCPLAV</sequence>
<name>A0ABD1XHI2_9MARC</name>
<gene>
    <name evidence="2" type="ORF">R1flu_026975</name>
</gene>
<evidence type="ECO:0000313" key="3">
    <source>
        <dbReference type="Proteomes" id="UP001605036"/>
    </source>
</evidence>
<protein>
    <submittedName>
        <fullName evidence="2">Uncharacterized protein</fullName>
    </submittedName>
</protein>
<accession>A0ABD1XHI2</accession>
<dbReference type="AlphaFoldDB" id="A0ABD1XHI2"/>